<feature type="domain" description="YCII-related" evidence="2">
    <location>
        <begin position="1"/>
        <end position="86"/>
    </location>
</feature>
<dbReference type="PANTHER" id="PTHR33606">
    <property type="entry name" value="PROTEIN YCII"/>
    <property type="match status" value="1"/>
</dbReference>
<protein>
    <submittedName>
        <fullName evidence="3">YciI-like protein</fullName>
    </submittedName>
</protein>
<dbReference type="RefSeq" id="WP_209737940.1">
    <property type="nucleotide sequence ID" value="NZ_CP072611.1"/>
</dbReference>
<comment type="similarity">
    <text evidence="1">Belongs to the YciI family.</text>
</comment>
<evidence type="ECO:0000259" key="2">
    <source>
        <dbReference type="Pfam" id="PF03795"/>
    </source>
</evidence>
<dbReference type="Gene3D" id="3.30.70.1060">
    <property type="entry name" value="Dimeric alpha+beta barrel"/>
    <property type="match status" value="1"/>
</dbReference>
<dbReference type="InterPro" id="IPR051807">
    <property type="entry name" value="Sec-metab_biosynth-assoc"/>
</dbReference>
<organism evidence="3 4">
    <name type="scientific">Aureimonas populi</name>
    <dbReference type="NCBI Taxonomy" id="1701758"/>
    <lineage>
        <taxon>Bacteria</taxon>
        <taxon>Pseudomonadati</taxon>
        <taxon>Pseudomonadota</taxon>
        <taxon>Alphaproteobacteria</taxon>
        <taxon>Hyphomicrobiales</taxon>
        <taxon>Aurantimonadaceae</taxon>
        <taxon>Aureimonas</taxon>
    </lineage>
</organism>
<sequence>MLYALLCEDRPDAGTLRPDTRPAHLDYLASLGAALRFAGPFLDEAGKPTGSLVVVDAADEAAARAIAQADPYAGAGLFSSVTVRRWHWAINEPKG</sequence>
<proteinExistence type="inferred from homology"/>
<reference evidence="4" key="1">
    <citation type="journal article" date="2019" name="Int. J. Syst. Evol. Microbiol.">
        <title>The Global Catalogue of Microorganisms (GCM) 10K type strain sequencing project: providing services to taxonomists for standard genome sequencing and annotation.</title>
        <authorList>
            <consortium name="The Broad Institute Genomics Platform"/>
            <consortium name="The Broad Institute Genome Sequencing Center for Infectious Disease"/>
            <person name="Wu L."/>
            <person name="Ma J."/>
        </authorList>
    </citation>
    <scope>NUCLEOTIDE SEQUENCE [LARGE SCALE GENOMIC DNA]</scope>
    <source>
        <strain evidence="4">ZS-35-S2</strain>
    </source>
</reference>
<evidence type="ECO:0000313" key="3">
    <source>
        <dbReference type="EMBL" id="MFD2236483.1"/>
    </source>
</evidence>
<dbReference type="EMBL" id="JBHUIJ010000004">
    <property type="protein sequence ID" value="MFD2236483.1"/>
    <property type="molecule type" value="Genomic_DNA"/>
</dbReference>
<dbReference type="Proteomes" id="UP001597371">
    <property type="component" value="Unassembled WGS sequence"/>
</dbReference>
<name>A0ABW5CK93_9HYPH</name>
<evidence type="ECO:0000256" key="1">
    <source>
        <dbReference type="ARBA" id="ARBA00007689"/>
    </source>
</evidence>
<dbReference type="Pfam" id="PF03795">
    <property type="entry name" value="YCII"/>
    <property type="match status" value="1"/>
</dbReference>
<dbReference type="SUPFAM" id="SSF54909">
    <property type="entry name" value="Dimeric alpha+beta barrel"/>
    <property type="match status" value="1"/>
</dbReference>
<accession>A0ABW5CK93</accession>
<dbReference type="InterPro" id="IPR011008">
    <property type="entry name" value="Dimeric_a/b-barrel"/>
</dbReference>
<gene>
    <name evidence="3" type="ORF">ACFSKQ_03265</name>
</gene>
<dbReference type="NCBIfam" id="NF009502">
    <property type="entry name" value="PRK12863.1-1"/>
    <property type="match status" value="1"/>
</dbReference>
<dbReference type="InterPro" id="IPR005545">
    <property type="entry name" value="YCII"/>
</dbReference>
<dbReference type="PANTHER" id="PTHR33606:SF3">
    <property type="entry name" value="PROTEIN YCII"/>
    <property type="match status" value="1"/>
</dbReference>
<keyword evidence="4" id="KW-1185">Reference proteome</keyword>
<evidence type="ECO:0000313" key="4">
    <source>
        <dbReference type="Proteomes" id="UP001597371"/>
    </source>
</evidence>
<comment type="caution">
    <text evidence="3">The sequence shown here is derived from an EMBL/GenBank/DDBJ whole genome shotgun (WGS) entry which is preliminary data.</text>
</comment>